<dbReference type="InterPro" id="IPR000565">
    <property type="entry name" value="Topo_IIA_B"/>
</dbReference>
<dbReference type="InterPro" id="IPR018522">
    <property type="entry name" value="TopoIIA_CS"/>
</dbReference>
<dbReference type="InterPro" id="IPR013760">
    <property type="entry name" value="Topo_IIA-like_dom_sf"/>
</dbReference>
<evidence type="ECO:0000256" key="3">
    <source>
        <dbReference type="ARBA" id="ARBA00022723"/>
    </source>
</evidence>
<evidence type="ECO:0000313" key="13">
    <source>
        <dbReference type="EMBL" id="TVU82039.1"/>
    </source>
</evidence>
<dbReference type="Pfam" id="PF00204">
    <property type="entry name" value="DNA_gyraseB"/>
    <property type="match status" value="1"/>
</dbReference>
<keyword evidence="7 10" id="KW-0799">Topoisomerase</keyword>
<dbReference type="SMART" id="SM00387">
    <property type="entry name" value="HATPase_c"/>
    <property type="match status" value="1"/>
</dbReference>
<dbReference type="GO" id="GO:0046872">
    <property type="term" value="F:metal ion binding"/>
    <property type="evidence" value="ECO:0007669"/>
    <property type="project" value="UniProtKB-KW"/>
</dbReference>
<dbReference type="CDD" id="cd16928">
    <property type="entry name" value="HATPase_GyrB-like"/>
    <property type="match status" value="1"/>
</dbReference>
<accession>A0A558IL14</accession>
<dbReference type="SUPFAM" id="SSF54211">
    <property type="entry name" value="Ribosomal protein S5 domain 2-like"/>
    <property type="match status" value="1"/>
</dbReference>
<dbReference type="InterPro" id="IPR036890">
    <property type="entry name" value="HATPase_C_sf"/>
</dbReference>
<evidence type="ECO:0000259" key="12">
    <source>
        <dbReference type="PROSITE" id="PS50880"/>
    </source>
</evidence>
<dbReference type="PRINTS" id="PR01159">
    <property type="entry name" value="DNAGYRASEB"/>
</dbReference>
<comment type="similarity">
    <text evidence="2 10">Belongs to the type II topoisomerase GyrB family.</text>
</comment>
<dbReference type="PROSITE" id="PS00177">
    <property type="entry name" value="TOPOISOMERASE_II"/>
    <property type="match status" value="1"/>
</dbReference>
<feature type="binding site" evidence="10">
    <location>
        <position position="531"/>
    </location>
    <ligand>
        <name>Mg(2+)</name>
        <dbReference type="ChEBI" id="CHEBI:18420"/>
        <label>2</label>
    </ligand>
</feature>
<reference evidence="13 14" key="1">
    <citation type="submission" date="2019-07" db="EMBL/GenBank/DDBJ databases">
        <title>Draft genome of C. aurimucosum strain 15-4290.</title>
        <authorList>
            <person name="Pacheco L.G.C."/>
            <person name="Aguiar E.R.G.R."/>
            <person name="Navas J."/>
            <person name="Santos C.S."/>
            <person name="Rocha D.J.P.G."/>
        </authorList>
    </citation>
    <scope>NUCLEOTIDE SEQUENCE [LARGE SCALE GENOMIC DNA]</scope>
    <source>
        <strain evidence="13 14">15-4290</strain>
    </source>
</reference>
<dbReference type="GO" id="GO:0006261">
    <property type="term" value="P:DNA-templated DNA replication"/>
    <property type="evidence" value="ECO:0007669"/>
    <property type="project" value="UniProtKB-UniRule"/>
</dbReference>
<dbReference type="GO" id="GO:0003677">
    <property type="term" value="F:DNA binding"/>
    <property type="evidence" value="ECO:0007669"/>
    <property type="project" value="UniProtKB-KW"/>
</dbReference>
<comment type="miscellaneous">
    <text evidence="10">Few gyrases are as efficient as E.coli at forming negative supercoils. Not all organisms have 2 type II topoisomerases; in organisms with a single type II topoisomerase this enzyme also has to decatenate newly replicated chromosomes.</text>
</comment>
<dbReference type="InterPro" id="IPR014721">
    <property type="entry name" value="Ribsml_uS5_D2-typ_fold_subgr"/>
</dbReference>
<evidence type="ECO:0000256" key="11">
    <source>
        <dbReference type="SAM" id="MobiDB-lite"/>
    </source>
</evidence>
<evidence type="ECO:0000256" key="1">
    <source>
        <dbReference type="ARBA" id="ARBA00000185"/>
    </source>
</evidence>
<dbReference type="Proteomes" id="UP000320648">
    <property type="component" value="Unassembled WGS sequence"/>
</dbReference>
<comment type="subcellular location">
    <subcellularLocation>
        <location evidence="10">Cytoplasm</location>
    </subcellularLocation>
</comment>
<dbReference type="AlphaFoldDB" id="A0A558IL14"/>
<sequence length="674" mass="74709">MRGQLRFWRASSVRKRPGMYIGSTGARGLHHLIWEIVDNSVDEAMAGYADKVIVTLREDGGVEVIDNGRGIPVEMHASGAPTVQVVMTQLHAGGKFDSESYAVSGGLHGVGISVVNALSTRVEADIKRNGKHWYQNFNNAIPEELVEGDNARGTGSTIRFWPDPEIFETVEFNYDTIARRLQEMAFLNKGLTIVLRDERAISKEQAELEEIAEAGDAAVSLSSLDDKDKSAKEGEDGEEKTSKKKKEVTYHYPNGLQDYVEHLNKNKTSIHPTIVAFDAKGEDHEVEIALQWNQGYKESVHTFANTINTHEGGTHEEGFRAALTTLMNRYAKEHKLLKEKDGNLSGEDCREGLAAVISVKVADPQFEGQTKTKLGNSEIRGFVQRSVNEHLNDWFDANPAEAKVIINKAVSSAHARVAARKARELVRRKSAGDLGGLPGKLADCRSKDSKLSELYIVEGDSAGGSAKGGRDSMFQAILPLRGKILNVEKARMDKVLKNAEVQAIITALGTGIHEEFDISKLRYDKIVLMADADVDGQHIATLLLTLLFRFMPQLVEDGHVYLANPPLYKLKWAKGQPGYAFSDAERDKLLAEGLEEGRKINKDDGIQRYKGLGEMNAAELWETTLDPTTRVLRRVDLEDAQRADELFSILMGDDVAARRSFITRRAKDVRFLDV</sequence>
<dbReference type="CDD" id="cd00822">
    <property type="entry name" value="TopoII_Trans_DNA_gyrase"/>
    <property type="match status" value="1"/>
</dbReference>
<dbReference type="SUPFAM" id="SSF55874">
    <property type="entry name" value="ATPase domain of HSP90 chaperone/DNA topoisomerase II/histidine kinase"/>
    <property type="match status" value="1"/>
</dbReference>
<dbReference type="GO" id="GO:0006265">
    <property type="term" value="P:DNA topological change"/>
    <property type="evidence" value="ECO:0007669"/>
    <property type="project" value="UniProtKB-UniRule"/>
</dbReference>
<dbReference type="PANTHER" id="PTHR45866:SF1">
    <property type="entry name" value="DNA GYRASE SUBUNIT B, MITOCHONDRIAL"/>
    <property type="match status" value="1"/>
</dbReference>
<dbReference type="PROSITE" id="PS50880">
    <property type="entry name" value="TOPRIM"/>
    <property type="match status" value="1"/>
</dbReference>
<feature type="compositionally biased region" description="Basic and acidic residues" evidence="11">
    <location>
        <begin position="224"/>
        <end position="234"/>
    </location>
</feature>
<dbReference type="InterPro" id="IPR001241">
    <property type="entry name" value="Topo_IIA"/>
</dbReference>
<dbReference type="Gene3D" id="3.30.230.10">
    <property type="match status" value="1"/>
</dbReference>
<dbReference type="GO" id="GO:0005737">
    <property type="term" value="C:cytoplasm"/>
    <property type="evidence" value="ECO:0007669"/>
    <property type="project" value="UniProtKB-SubCell"/>
</dbReference>
<dbReference type="Gene3D" id="3.40.50.670">
    <property type="match status" value="1"/>
</dbReference>
<dbReference type="InterPro" id="IPR006171">
    <property type="entry name" value="TOPRIM_dom"/>
</dbReference>
<feature type="binding site" evidence="10">
    <location>
        <position position="458"/>
    </location>
    <ligand>
        <name>Mg(2+)</name>
        <dbReference type="ChEBI" id="CHEBI:18420"/>
        <label>1</label>
        <note>catalytic</note>
    </ligand>
</feature>
<feature type="binding site" evidence="10">
    <location>
        <position position="531"/>
    </location>
    <ligand>
        <name>Mg(2+)</name>
        <dbReference type="ChEBI" id="CHEBI:18420"/>
        <label>1</label>
        <note>catalytic</note>
    </ligand>
</feature>
<comment type="function">
    <text evidence="10">A type II topoisomerase that negatively supercoils closed circular double-stranded (ds) DNA in an ATP-dependent manner to modulate DNA topology and maintain chromosomes in an underwound state. Negative supercoiling favors strand separation, and DNA replication, transcription, recombination and repair, all of which involve strand separation. Also able to catalyze the interconversion of other topological isomers of dsDNA rings, including catenanes and knotted rings. Type II topoisomerases break and join 2 DNA strands simultaneously in an ATP-dependent manner.</text>
</comment>
<dbReference type="Gene3D" id="3.30.565.10">
    <property type="entry name" value="Histidine kinase-like ATPase, C-terminal domain"/>
    <property type="match status" value="1"/>
</dbReference>
<evidence type="ECO:0000256" key="8">
    <source>
        <dbReference type="ARBA" id="ARBA00023125"/>
    </source>
</evidence>
<organism evidence="13 14">
    <name type="scientific">Corynebacterium aurimucosum</name>
    <dbReference type="NCBI Taxonomy" id="169292"/>
    <lineage>
        <taxon>Bacteria</taxon>
        <taxon>Bacillati</taxon>
        <taxon>Actinomycetota</taxon>
        <taxon>Actinomycetes</taxon>
        <taxon>Mycobacteriales</taxon>
        <taxon>Corynebacteriaceae</taxon>
        <taxon>Corynebacterium</taxon>
    </lineage>
</organism>
<dbReference type="EC" id="5.6.2.2" evidence="10"/>
<dbReference type="InterPro" id="IPR013759">
    <property type="entry name" value="Topo_IIA_B_C"/>
</dbReference>
<keyword evidence="9 10" id="KW-0413">Isomerase</keyword>
<feature type="domain" description="Toprim" evidence="12">
    <location>
        <begin position="452"/>
        <end position="566"/>
    </location>
</feature>
<evidence type="ECO:0000313" key="14">
    <source>
        <dbReference type="Proteomes" id="UP000320648"/>
    </source>
</evidence>
<name>A0A558IL14_9CORY</name>
<evidence type="ECO:0000256" key="9">
    <source>
        <dbReference type="ARBA" id="ARBA00023235"/>
    </source>
</evidence>
<dbReference type="InterPro" id="IPR011557">
    <property type="entry name" value="GyrB"/>
</dbReference>
<keyword evidence="4 10" id="KW-0547">Nucleotide-binding</keyword>
<dbReference type="FunFam" id="3.30.230.10:FF:000005">
    <property type="entry name" value="DNA gyrase subunit B"/>
    <property type="match status" value="1"/>
</dbReference>
<dbReference type="PANTHER" id="PTHR45866">
    <property type="entry name" value="DNA GYRASE/TOPOISOMERASE SUBUNIT B"/>
    <property type="match status" value="1"/>
</dbReference>
<feature type="binding site" evidence="10">
    <location>
        <position position="533"/>
    </location>
    <ligand>
        <name>Mg(2+)</name>
        <dbReference type="ChEBI" id="CHEBI:18420"/>
        <label>2</label>
    </ligand>
</feature>
<dbReference type="InterPro" id="IPR013506">
    <property type="entry name" value="Topo_IIA_bsu_dom2"/>
</dbReference>
<dbReference type="InterPro" id="IPR002288">
    <property type="entry name" value="DNA_gyrase_B_C"/>
</dbReference>
<evidence type="ECO:0000256" key="6">
    <source>
        <dbReference type="ARBA" id="ARBA00022842"/>
    </source>
</evidence>
<gene>
    <name evidence="10 13" type="primary">gyrB</name>
    <name evidence="13" type="ORF">FQN05_10015</name>
</gene>
<dbReference type="Pfam" id="PF02518">
    <property type="entry name" value="HATPase_c"/>
    <property type="match status" value="1"/>
</dbReference>
<dbReference type="NCBIfam" id="NF004189">
    <property type="entry name" value="PRK05644.1"/>
    <property type="match status" value="1"/>
</dbReference>
<comment type="cofactor">
    <cofactor evidence="10">
        <name>Mg(2+)</name>
        <dbReference type="ChEBI" id="CHEBI:18420"/>
    </cofactor>
    <cofactor evidence="10">
        <name>Mn(2+)</name>
        <dbReference type="ChEBI" id="CHEBI:29035"/>
    </cofactor>
    <cofactor evidence="10">
        <name>Ca(2+)</name>
        <dbReference type="ChEBI" id="CHEBI:29108"/>
    </cofactor>
    <text evidence="10">Binds two Mg(2+) per subunit. The magnesium ions form salt bridges with both the protein and the DNA. Can also accept other divalent metal cations, such as Mn(2+) or Ca(2+).</text>
</comment>
<dbReference type="EMBL" id="VMTX01000014">
    <property type="protein sequence ID" value="TVU82039.1"/>
    <property type="molecule type" value="Genomic_DNA"/>
</dbReference>
<dbReference type="Pfam" id="PF01751">
    <property type="entry name" value="Toprim"/>
    <property type="match status" value="1"/>
</dbReference>
<dbReference type="FunFam" id="3.40.50.670:FF:000002">
    <property type="entry name" value="DNA gyrase subunit B"/>
    <property type="match status" value="1"/>
</dbReference>
<keyword evidence="6 10" id="KW-0460">Magnesium</keyword>
<dbReference type="InterPro" id="IPR003594">
    <property type="entry name" value="HATPase_dom"/>
</dbReference>
<comment type="subunit">
    <text evidence="10">Heterotetramer, composed of two GyrA and two GyrB chains. In the heterotetramer, GyrA contains the active site tyrosine that forms a transient covalent intermediate with DNA, while GyrB binds cofactors and catalyzes ATP hydrolysis.</text>
</comment>
<dbReference type="Pfam" id="PF00986">
    <property type="entry name" value="DNA_gyraseB_C"/>
    <property type="match status" value="1"/>
</dbReference>
<dbReference type="FunFam" id="3.30.565.10:FF:000002">
    <property type="entry name" value="DNA gyrase subunit B"/>
    <property type="match status" value="1"/>
</dbReference>
<keyword evidence="5 10" id="KW-0067">ATP-binding</keyword>
<feature type="site" description="Interaction with DNA" evidence="10">
    <location>
        <position position="483"/>
    </location>
</feature>
<evidence type="ECO:0000256" key="4">
    <source>
        <dbReference type="ARBA" id="ARBA00022741"/>
    </source>
</evidence>
<keyword evidence="8" id="KW-0238">DNA-binding</keyword>
<comment type="catalytic activity">
    <reaction evidence="1 10">
        <text>ATP-dependent breakage, passage and rejoining of double-stranded DNA.</text>
        <dbReference type="EC" id="5.6.2.2"/>
    </reaction>
</comment>
<feature type="site" description="Interaction with DNA" evidence="10">
    <location>
        <position position="486"/>
    </location>
</feature>
<dbReference type="GO" id="GO:0034335">
    <property type="term" value="F:DNA negative supercoiling activity"/>
    <property type="evidence" value="ECO:0007669"/>
    <property type="project" value="UniProtKB-ARBA"/>
</dbReference>
<evidence type="ECO:0000256" key="5">
    <source>
        <dbReference type="ARBA" id="ARBA00022840"/>
    </source>
</evidence>
<dbReference type="SUPFAM" id="SSF56719">
    <property type="entry name" value="Type II DNA topoisomerase"/>
    <property type="match status" value="1"/>
</dbReference>
<dbReference type="NCBIfam" id="TIGR01059">
    <property type="entry name" value="gyrB"/>
    <property type="match status" value="1"/>
</dbReference>
<keyword evidence="10" id="KW-0963">Cytoplasm</keyword>
<keyword evidence="3 10" id="KW-0479">Metal-binding</keyword>
<comment type="caution">
    <text evidence="13">The sequence shown here is derived from an EMBL/GenBank/DDBJ whole genome shotgun (WGS) entry which is preliminary data.</text>
</comment>
<dbReference type="HAMAP" id="MF_01898">
    <property type="entry name" value="GyrB"/>
    <property type="match status" value="1"/>
</dbReference>
<evidence type="ECO:0000256" key="7">
    <source>
        <dbReference type="ARBA" id="ARBA00023029"/>
    </source>
</evidence>
<proteinExistence type="inferred from homology"/>
<dbReference type="InterPro" id="IPR020568">
    <property type="entry name" value="Ribosomal_Su5_D2-typ_SF"/>
</dbReference>
<protein>
    <recommendedName>
        <fullName evidence="10">DNA gyrase subunit B</fullName>
        <ecNumber evidence="10">5.6.2.2</ecNumber>
    </recommendedName>
</protein>
<feature type="region of interest" description="Disordered" evidence="11">
    <location>
        <begin position="222"/>
        <end position="247"/>
    </location>
</feature>
<evidence type="ECO:0000256" key="2">
    <source>
        <dbReference type="ARBA" id="ARBA00010708"/>
    </source>
</evidence>
<dbReference type="SMART" id="SM00433">
    <property type="entry name" value="TOP2c"/>
    <property type="match status" value="1"/>
</dbReference>
<dbReference type="GO" id="GO:0005524">
    <property type="term" value="F:ATP binding"/>
    <property type="evidence" value="ECO:0007669"/>
    <property type="project" value="UniProtKB-UniRule"/>
</dbReference>
<dbReference type="GO" id="GO:0005694">
    <property type="term" value="C:chromosome"/>
    <property type="evidence" value="ECO:0007669"/>
    <property type="project" value="InterPro"/>
</dbReference>
<evidence type="ECO:0000256" key="10">
    <source>
        <dbReference type="HAMAP-Rule" id="MF_01898"/>
    </source>
</evidence>
<dbReference type="PRINTS" id="PR00418">
    <property type="entry name" value="TPI2FAMILY"/>
</dbReference>